<keyword evidence="7" id="KW-0969">Cilium</keyword>
<feature type="repeat" description="WD" evidence="13">
    <location>
        <begin position="497"/>
        <end position="538"/>
    </location>
</feature>
<dbReference type="PROSITE" id="PS50294">
    <property type="entry name" value="WD_REPEATS_REGION"/>
    <property type="match status" value="3"/>
</dbReference>
<reference evidence="14" key="1">
    <citation type="submission" date="2016-01" db="EMBL/GenBank/DDBJ databases">
        <title>Reference transcriptome for the parasite Schistocephalus solidus: insights into the molecular evolution of parasitism.</title>
        <authorList>
            <person name="Hebert F.O."/>
            <person name="Grambauer S."/>
            <person name="Barber I."/>
            <person name="Landry C.R."/>
            <person name="Aubin-Horth N."/>
        </authorList>
    </citation>
    <scope>NUCLEOTIDE SEQUENCE</scope>
</reference>
<keyword evidence="5" id="KW-0677">Repeat</keyword>
<accession>A0A0X3PJ38</accession>
<evidence type="ECO:0000256" key="9">
    <source>
        <dbReference type="ARBA" id="ARBA00029456"/>
    </source>
</evidence>
<dbReference type="SUPFAM" id="SSF50978">
    <property type="entry name" value="WD40 repeat-like"/>
    <property type="match status" value="1"/>
</dbReference>
<dbReference type="InterPro" id="IPR001680">
    <property type="entry name" value="WD40_rpt"/>
</dbReference>
<evidence type="ECO:0000256" key="13">
    <source>
        <dbReference type="PROSITE-ProRule" id="PRU00221"/>
    </source>
</evidence>
<evidence type="ECO:0000256" key="7">
    <source>
        <dbReference type="ARBA" id="ARBA00023069"/>
    </source>
</evidence>
<dbReference type="InterPro" id="IPR019775">
    <property type="entry name" value="WD40_repeat_CS"/>
</dbReference>
<dbReference type="SUPFAM" id="SSF50998">
    <property type="entry name" value="Quinoprotein alcohol dehydrogenase-like"/>
    <property type="match status" value="1"/>
</dbReference>
<dbReference type="GO" id="GO:0005930">
    <property type="term" value="C:axoneme"/>
    <property type="evidence" value="ECO:0007669"/>
    <property type="project" value="UniProtKB-ARBA"/>
</dbReference>
<name>A0A0X3PJ38_SCHSO</name>
<dbReference type="PROSITE" id="PS50082">
    <property type="entry name" value="WD_REPEATS_2"/>
    <property type="match status" value="4"/>
</dbReference>
<evidence type="ECO:0000256" key="5">
    <source>
        <dbReference type="ARBA" id="ARBA00022737"/>
    </source>
</evidence>
<dbReference type="InterPro" id="IPR015943">
    <property type="entry name" value="WD40/YVTN_repeat-like_dom_sf"/>
</dbReference>
<keyword evidence="4 13" id="KW-0853">WD repeat</keyword>
<keyword evidence="8" id="KW-0966">Cell projection</keyword>
<evidence type="ECO:0000256" key="3">
    <source>
        <dbReference type="ARBA" id="ARBA00022490"/>
    </source>
</evidence>
<evidence type="ECO:0000256" key="11">
    <source>
        <dbReference type="ARBA" id="ARBA00046056"/>
    </source>
</evidence>
<dbReference type="InterPro" id="IPR050630">
    <property type="entry name" value="WD_repeat_EMAP"/>
</dbReference>
<feature type="repeat" description="WD" evidence="13">
    <location>
        <begin position="425"/>
        <end position="459"/>
    </location>
</feature>
<evidence type="ECO:0000256" key="6">
    <source>
        <dbReference type="ARBA" id="ARBA00022846"/>
    </source>
</evidence>
<comment type="subunit">
    <text evidence="12">Microtubule inner protein component of sperm flagellar doublet microtubules. Interacts with BRCA2. Interacts with the CCT chaperonin complex. Interacts with HSP70. Interacts with AK8. Interacts with CFAP45. Interacts with DNAI1. Interacts with IQDC.</text>
</comment>
<evidence type="ECO:0000313" key="14">
    <source>
        <dbReference type="EMBL" id="JAP51951.1"/>
    </source>
</evidence>
<comment type="subcellular location">
    <subcellularLocation>
        <location evidence="1">Cell projection</location>
        <location evidence="1">Cilium</location>
        <location evidence="1">Flagellum</location>
    </subcellularLocation>
    <subcellularLocation>
        <location evidence="2">Cytoplasm</location>
    </subcellularLocation>
</comment>
<dbReference type="Gene3D" id="2.130.10.10">
    <property type="entry name" value="YVTN repeat-like/Quinoprotein amine dehydrogenase"/>
    <property type="match status" value="3"/>
</dbReference>
<dbReference type="EMBL" id="GEEE01011274">
    <property type="protein sequence ID" value="JAP51951.1"/>
    <property type="molecule type" value="Transcribed_RNA"/>
</dbReference>
<feature type="repeat" description="WD" evidence="13">
    <location>
        <begin position="623"/>
        <end position="659"/>
    </location>
</feature>
<evidence type="ECO:0000256" key="4">
    <source>
        <dbReference type="ARBA" id="ARBA00022574"/>
    </source>
</evidence>
<sequence>MSNKASAEDIGYEKLSLQGVIGFNGSVVNGLIIHPDRVNCIYALGCTVVIEDMITRVQTFLHGHTSFVICLAVSDDGRYIASGQITHMGYKADVLVWSYAEKTEIAKFILHKVKVQALAFSPKGDYLVTLGGQDDGSVVLWSLTRKTSICGSPAQPTCAGITRTLAFAKSREDMFFTGGENNVRIWIAEVARRKIIPTDCNLNKYKRTVTYIVPNKNDDKIFCGTLSGDVLVVNVESAILQLVAPEKDKFSLGISSIYLVDESSIIFGAGDGTVQLFDISYKTVKGNCVMSLHRSNHMQKVMGAVTSISLRGEGHQFFVATDKSHVYRFNFSDFSHELVKTCHSSAVNDVKFANNCADLFVTCSFEDIRVFNTPTQQELLRINIPNMVCYTIDILKDGTSIVSGWDDSKIRAFAPESGRLMYTVHDAHKKGVTAIAATSDKTRIVSGGGEGQVRVWRLKESINPQFAKSLKNPYSRNRRDVAYEPNSVITTTLEANMKEHANAVSCVQINKDDTKCASSSADGTCIIWDLIEYKRLQIIFANTLFRVICFHPSEVQVLTAGTDRKIGYCELYDGSLIRELDASRSGSINGMDITSDGDVFVTGGDDEIVKVWRYSEGDVTHVGLGHSSPITRLRISPDQKLVITVSEDGGIFIWKMPPR</sequence>
<keyword evidence="6" id="KW-0282">Flagellum</keyword>
<evidence type="ECO:0000256" key="2">
    <source>
        <dbReference type="ARBA" id="ARBA00004496"/>
    </source>
</evidence>
<comment type="function">
    <text evidence="11">Microtubule inner protein (MIP) part of the dynein-decorated doublet microtubules (DMTs) in cilia axoneme. Important for proper ciliary and flagellar beating. May act in cooperation with CFAP45 and axonemal dynein subunit DNAH11. May play a role in cell growth and/or survival.</text>
</comment>
<dbReference type="Pfam" id="PF00400">
    <property type="entry name" value="WD40"/>
    <property type="match status" value="6"/>
</dbReference>
<dbReference type="PANTHER" id="PTHR13720:SF14">
    <property type="entry name" value="CILIA- AND FLAGELLA-ASSOCIATED PROTEIN 52"/>
    <property type="match status" value="1"/>
</dbReference>
<evidence type="ECO:0000256" key="12">
    <source>
        <dbReference type="ARBA" id="ARBA00047117"/>
    </source>
</evidence>
<dbReference type="InterPro" id="IPR036322">
    <property type="entry name" value="WD40_repeat_dom_sf"/>
</dbReference>
<dbReference type="FunFam" id="2.130.10.10:FF:000207">
    <property type="entry name" value="Cilia- and flagella-associated protein 52"/>
    <property type="match status" value="1"/>
</dbReference>
<dbReference type="GO" id="GO:0031514">
    <property type="term" value="C:motile cilium"/>
    <property type="evidence" value="ECO:0007669"/>
    <property type="project" value="UniProtKB-SubCell"/>
</dbReference>
<dbReference type="PROSITE" id="PS00678">
    <property type="entry name" value="WD_REPEATS_1"/>
    <property type="match status" value="1"/>
</dbReference>
<keyword evidence="3" id="KW-0963">Cytoplasm</keyword>
<comment type="similarity">
    <text evidence="9">Belongs to the CFAP52 family.</text>
</comment>
<dbReference type="AlphaFoldDB" id="A0A0X3PJ38"/>
<dbReference type="SMART" id="SM00320">
    <property type="entry name" value="WD40"/>
    <property type="match status" value="11"/>
</dbReference>
<evidence type="ECO:0000256" key="10">
    <source>
        <dbReference type="ARBA" id="ARBA00029552"/>
    </source>
</evidence>
<organism evidence="14">
    <name type="scientific">Schistocephalus solidus</name>
    <name type="common">Tapeworm</name>
    <dbReference type="NCBI Taxonomy" id="70667"/>
    <lineage>
        <taxon>Eukaryota</taxon>
        <taxon>Metazoa</taxon>
        <taxon>Spiralia</taxon>
        <taxon>Lophotrochozoa</taxon>
        <taxon>Platyhelminthes</taxon>
        <taxon>Cestoda</taxon>
        <taxon>Eucestoda</taxon>
        <taxon>Diphyllobothriidea</taxon>
        <taxon>Diphyllobothriidae</taxon>
        <taxon>Schistocephalus</taxon>
    </lineage>
</organism>
<proteinExistence type="inferred from homology"/>
<dbReference type="PANTHER" id="PTHR13720">
    <property type="entry name" value="WD-40 REPEAT PROTEIN"/>
    <property type="match status" value="1"/>
</dbReference>
<protein>
    <recommendedName>
        <fullName evidence="10">Cilia- and flagella-associated protein 52</fullName>
    </recommendedName>
</protein>
<dbReference type="InterPro" id="IPR011047">
    <property type="entry name" value="Quinoprotein_ADH-like_sf"/>
</dbReference>
<gene>
    <name evidence="14" type="primary">WDR16</name>
    <name evidence="14" type="ORF">TR104322</name>
</gene>
<feature type="repeat" description="WD" evidence="13">
    <location>
        <begin position="581"/>
        <end position="622"/>
    </location>
</feature>
<evidence type="ECO:0000256" key="8">
    <source>
        <dbReference type="ARBA" id="ARBA00023273"/>
    </source>
</evidence>
<evidence type="ECO:0000256" key="1">
    <source>
        <dbReference type="ARBA" id="ARBA00004230"/>
    </source>
</evidence>